<evidence type="ECO:0000259" key="6">
    <source>
        <dbReference type="PROSITE" id="PS50002"/>
    </source>
</evidence>
<keyword evidence="9" id="KW-1185">Reference proteome</keyword>
<dbReference type="InterPro" id="IPR036860">
    <property type="entry name" value="SH2_dom_sf"/>
</dbReference>
<accession>A0ABY7DIW5</accession>
<evidence type="ECO:0000256" key="3">
    <source>
        <dbReference type="PROSITE-ProRule" id="PRU00191"/>
    </source>
</evidence>
<feature type="domain" description="SH2" evidence="5">
    <location>
        <begin position="108"/>
        <end position="206"/>
    </location>
</feature>
<dbReference type="Pfam" id="PF00017">
    <property type="entry name" value="SH2"/>
    <property type="match status" value="2"/>
</dbReference>
<feature type="domain" description="SH2" evidence="5">
    <location>
        <begin position="60"/>
        <end position="107"/>
    </location>
</feature>
<name>A0ABY7DIW5_MYAAR</name>
<dbReference type="InterPro" id="IPR000980">
    <property type="entry name" value="SH2"/>
</dbReference>
<reference evidence="8" key="1">
    <citation type="submission" date="2022-11" db="EMBL/GenBank/DDBJ databases">
        <title>Centuries of genome instability and evolution in soft-shell clam transmissible cancer (bioRxiv).</title>
        <authorList>
            <person name="Hart S.F.M."/>
            <person name="Yonemitsu M.A."/>
            <person name="Giersch R.M."/>
            <person name="Beal B.F."/>
            <person name="Arriagada G."/>
            <person name="Davis B.W."/>
            <person name="Ostrander E.A."/>
            <person name="Goff S.P."/>
            <person name="Metzger M.J."/>
        </authorList>
    </citation>
    <scope>NUCLEOTIDE SEQUENCE</scope>
    <source>
        <strain evidence="8">MELC-2E11</strain>
        <tissue evidence="8">Siphon/mantle</tissue>
    </source>
</reference>
<dbReference type="InterPro" id="IPR043539">
    <property type="entry name" value="Grb2-like"/>
</dbReference>
<gene>
    <name evidence="7" type="ORF">MAR_030252</name>
    <name evidence="8" type="ORF">MAR_030324</name>
</gene>
<sequence length="264" mass="30283">MEATAKHEFNATADDELSFAKGDVLKILSREDDQNWYKAEFNGREGYIPNNYIDLKPHDWFYGRMKRNEAEELLLQKNHNGQFIHPDGAFLVRNSESAPGDFSMSVKWFKGNIKRQDAESFLLEKSGGKFAHPDGAFLVRGCESQPGEFSLSVKFQDGVQHFKILRDGAGKYFLWVVKFNSINELIEYHRRASVSRGQSITLRDMKNLAAQEPGEVYLKKGDEVLVEDEVDKHWWKGTNARTKEAGLFPANYIKLIYPTVLLKL</sequence>
<dbReference type="CDD" id="cd09941">
    <property type="entry name" value="SH2_Grb2_like"/>
    <property type="match status" value="1"/>
</dbReference>
<keyword evidence="2 3" id="KW-0727">SH2 domain</keyword>
<keyword evidence="1 4" id="KW-0728">SH3 domain</keyword>
<evidence type="ECO:0000256" key="1">
    <source>
        <dbReference type="ARBA" id="ARBA00022443"/>
    </source>
</evidence>
<evidence type="ECO:0000313" key="7">
    <source>
        <dbReference type="EMBL" id="WAQ97562.1"/>
    </source>
</evidence>
<dbReference type="PRINTS" id="PR00452">
    <property type="entry name" value="SH3DOMAIN"/>
</dbReference>
<evidence type="ECO:0000313" key="9">
    <source>
        <dbReference type="Proteomes" id="UP001164746"/>
    </source>
</evidence>
<dbReference type="Proteomes" id="UP001164746">
    <property type="component" value="Chromosome 2"/>
</dbReference>
<dbReference type="InterPro" id="IPR001452">
    <property type="entry name" value="SH3_domain"/>
</dbReference>
<dbReference type="Gene3D" id="2.30.30.40">
    <property type="entry name" value="SH3 Domains"/>
    <property type="match status" value="2"/>
</dbReference>
<feature type="domain" description="SH3" evidence="6">
    <location>
        <begin position="1"/>
        <end position="58"/>
    </location>
</feature>
<feature type="domain" description="SH3" evidence="6">
    <location>
        <begin position="194"/>
        <end position="258"/>
    </location>
</feature>
<organism evidence="8 9">
    <name type="scientific">Mya arenaria</name>
    <name type="common">Soft-shell clam</name>
    <dbReference type="NCBI Taxonomy" id="6604"/>
    <lineage>
        <taxon>Eukaryota</taxon>
        <taxon>Metazoa</taxon>
        <taxon>Spiralia</taxon>
        <taxon>Lophotrochozoa</taxon>
        <taxon>Mollusca</taxon>
        <taxon>Bivalvia</taxon>
        <taxon>Autobranchia</taxon>
        <taxon>Heteroconchia</taxon>
        <taxon>Euheterodonta</taxon>
        <taxon>Imparidentia</taxon>
        <taxon>Neoheterodontei</taxon>
        <taxon>Myida</taxon>
        <taxon>Myoidea</taxon>
        <taxon>Myidae</taxon>
        <taxon>Mya</taxon>
    </lineage>
</organism>
<dbReference type="SMART" id="SM00326">
    <property type="entry name" value="SH3"/>
    <property type="match status" value="2"/>
</dbReference>
<dbReference type="PROSITE" id="PS50002">
    <property type="entry name" value="SH3"/>
    <property type="match status" value="2"/>
</dbReference>
<dbReference type="Gene3D" id="3.30.505.10">
    <property type="entry name" value="SH2 domain"/>
    <property type="match status" value="2"/>
</dbReference>
<protein>
    <submittedName>
        <fullName evidence="8">GRB2-like protein</fullName>
    </submittedName>
</protein>
<dbReference type="Pfam" id="PF00018">
    <property type="entry name" value="SH3_1"/>
    <property type="match status" value="2"/>
</dbReference>
<dbReference type="PANTHER" id="PTHR46037">
    <property type="entry name" value="PROTEIN ENHANCER OF SEVENLESS 2B"/>
    <property type="match status" value="1"/>
</dbReference>
<proteinExistence type="predicted"/>
<dbReference type="SMART" id="SM00252">
    <property type="entry name" value="SH2"/>
    <property type="match status" value="1"/>
</dbReference>
<evidence type="ECO:0000256" key="2">
    <source>
        <dbReference type="ARBA" id="ARBA00022999"/>
    </source>
</evidence>
<dbReference type="SUPFAM" id="SSF50044">
    <property type="entry name" value="SH3-domain"/>
    <property type="match status" value="2"/>
</dbReference>
<dbReference type="EMBL" id="CP111013">
    <property type="protein sequence ID" value="WAQ97634.1"/>
    <property type="molecule type" value="Genomic_DNA"/>
</dbReference>
<dbReference type="EMBL" id="CP111013">
    <property type="protein sequence ID" value="WAQ97562.1"/>
    <property type="molecule type" value="Genomic_DNA"/>
</dbReference>
<evidence type="ECO:0000313" key="8">
    <source>
        <dbReference type="EMBL" id="WAQ97634.1"/>
    </source>
</evidence>
<evidence type="ECO:0000256" key="4">
    <source>
        <dbReference type="PROSITE-ProRule" id="PRU00192"/>
    </source>
</evidence>
<dbReference type="PRINTS" id="PR00401">
    <property type="entry name" value="SH2DOMAIN"/>
</dbReference>
<dbReference type="CDD" id="cd11804">
    <property type="entry name" value="SH3_GRB2_like_N"/>
    <property type="match status" value="1"/>
</dbReference>
<dbReference type="InterPro" id="IPR036028">
    <property type="entry name" value="SH3-like_dom_sf"/>
</dbReference>
<evidence type="ECO:0000259" key="5">
    <source>
        <dbReference type="PROSITE" id="PS50001"/>
    </source>
</evidence>
<dbReference type="PROSITE" id="PS50001">
    <property type="entry name" value="SH2"/>
    <property type="match status" value="2"/>
</dbReference>
<dbReference type="SUPFAM" id="SSF55550">
    <property type="entry name" value="SH2 domain"/>
    <property type="match status" value="1"/>
</dbReference>